<evidence type="ECO:0000313" key="4">
    <source>
        <dbReference type="Proteomes" id="UP001583193"/>
    </source>
</evidence>
<comment type="caution">
    <text evidence="3">The sequence shown here is derived from an EMBL/GenBank/DDBJ whole genome shotgun (WGS) entry which is preliminary data.</text>
</comment>
<protein>
    <submittedName>
        <fullName evidence="3">Uncharacterized protein</fullName>
    </submittedName>
</protein>
<dbReference type="Proteomes" id="UP001583193">
    <property type="component" value="Unassembled WGS sequence"/>
</dbReference>
<feature type="compositionally biased region" description="Polar residues" evidence="2">
    <location>
        <begin position="56"/>
        <end position="65"/>
    </location>
</feature>
<feature type="region of interest" description="Disordered" evidence="2">
    <location>
        <begin position="152"/>
        <end position="185"/>
    </location>
</feature>
<feature type="coiled-coil region" evidence="1">
    <location>
        <begin position="88"/>
        <end position="115"/>
    </location>
</feature>
<evidence type="ECO:0000313" key="3">
    <source>
        <dbReference type="EMBL" id="KAL1875019.1"/>
    </source>
</evidence>
<name>A0ABR3XGF1_9EURO</name>
<proteinExistence type="predicted"/>
<reference evidence="3 4" key="1">
    <citation type="journal article" date="2024" name="IMA Fungus">
        <title>IMA Genome - F19 : A genome assembly and annotation guide to empower mycologists, including annotated draft genome sequences of Ceratocystis pirilliformis, Diaporthe australafricana, Fusarium ophioides, Paecilomyces lecythidis, and Sporothrix stenoceras.</title>
        <authorList>
            <person name="Aylward J."/>
            <person name="Wilson A.M."/>
            <person name="Visagie C.M."/>
            <person name="Spraker J."/>
            <person name="Barnes I."/>
            <person name="Buitendag C."/>
            <person name="Ceriani C."/>
            <person name="Del Mar Angel L."/>
            <person name="du Plessis D."/>
            <person name="Fuchs T."/>
            <person name="Gasser K."/>
            <person name="Kramer D."/>
            <person name="Li W."/>
            <person name="Munsamy K."/>
            <person name="Piso A."/>
            <person name="Price J.L."/>
            <person name="Sonnekus B."/>
            <person name="Thomas C."/>
            <person name="van der Nest A."/>
            <person name="van Dijk A."/>
            <person name="van Heerden A."/>
            <person name="van Vuuren N."/>
            <person name="Yilmaz N."/>
            <person name="Duong T.A."/>
            <person name="van der Merwe N.A."/>
            <person name="Wingfield M.J."/>
            <person name="Wingfield B.D."/>
        </authorList>
    </citation>
    <scope>NUCLEOTIDE SEQUENCE [LARGE SCALE GENOMIC DNA]</scope>
    <source>
        <strain evidence="3 4">CMW 18167</strain>
    </source>
</reference>
<keyword evidence="1" id="KW-0175">Coiled coil</keyword>
<evidence type="ECO:0000256" key="2">
    <source>
        <dbReference type="SAM" id="MobiDB-lite"/>
    </source>
</evidence>
<keyword evidence="4" id="KW-1185">Reference proteome</keyword>
<organism evidence="3 4">
    <name type="scientific">Paecilomyces lecythidis</name>
    <dbReference type="NCBI Taxonomy" id="3004212"/>
    <lineage>
        <taxon>Eukaryota</taxon>
        <taxon>Fungi</taxon>
        <taxon>Dikarya</taxon>
        <taxon>Ascomycota</taxon>
        <taxon>Pezizomycotina</taxon>
        <taxon>Eurotiomycetes</taxon>
        <taxon>Eurotiomycetidae</taxon>
        <taxon>Eurotiales</taxon>
        <taxon>Thermoascaceae</taxon>
        <taxon>Paecilomyces</taxon>
    </lineage>
</organism>
<accession>A0ABR3XGF1</accession>
<evidence type="ECO:0000256" key="1">
    <source>
        <dbReference type="SAM" id="Coils"/>
    </source>
</evidence>
<gene>
    <name evidence="3" type="ORF">Plec18167_005687</name>
</gene>
<sequence length="216" mass="23491">MAPSTISTRALPIMRRALGQASSHTKAVRPVPLGRTSIATARAYHSSHKTAIRPTNGLQSAHSPVSPWRLTSITQSRSFAELNASSGRSEADLLVGELEELYEAAKDEFEIATDSVESGTIYAPSDRAAARDALNHLTRIYTLYTEMAVSSAPGVHTDHNTQSDEKEESLGGDVAPNYNPESIPVEVREEVKRRVGQRIRELQSAVDALEEKAQAQ</sequence>
<feature type="region of interest" description="Disordered" evidence="2">
    <location>
        <begin position="44"/>
        <end position="65"/>
    </location>
</feature>
<dbReference type="EMBL" id="JAVDPF010000018">
    <property type="protein sequence ID" value="KAL1875019.1"/>
    <property type="molecule type" value="Genomic_DNA"/>
</dbReference>